<comment type="caution">
    <text evidence="2">The sequence shown here is derived from an EMBL/GenBank/DDBJ whole genome shotgun (WGS) entry which is preliminary data.</text>
</comment>
<dbReference type="Proteomes" id="UP001597118">
    <property type="component" value="Unassembled WGS sequence"/>
</dbReference>
<evidence type="ECO:0000256" key="1">
    <source>
        <dbReference type="SAM" id="Phobius"/>
    </source>
</evidence>
<proteinExistence type="predicted"/>
<accession>A0ABW4IGX5</accession>
<evidence type="ECO:0000313" key="3">
    <source>
        <dbReference type="Proteomes" id="UP001597118"/>
    </source>
</evidence>
<sequence>MNNLFDKKVFVTGVLILVAAFFLRKWFTKRVKKADGTESNYVGHESVGFA</sequence>
<protein>
    <recommendedName>
        <fullName evidence="4">PEP-CTERM protein-sorting domain-containing protein</fullName>
    </recommendedName>
</protein>
<gene>
    <name evidence="2" type="ORF">ACFSAH_19295</name>
</gene>
<dbReference type="RefSeq" id="WP_379664349.1">
    <property type="nucleotide sequence ID" value="NZ_JBHUDG010000051.1"/>
</dbReference>
<keyword evidence="3" id="KW-1185">Reference proteome</keyword>
<reference evidence="3" key="1">
    <citation type="journal article" date="2019" name="Int. J. Syst. Evol. Microbiol.">
        <title>The Global Catalogue of Microorganisms (GCM) 10K type strain sequencing project: providing services to taxonomists for standard genome sequencing and annotation.</title>
        <authorList>
            <consortium name="The Broad Institute Genomics Platform"/>
            <consortium name="The Broad Institute Genome Sequencing Center for Infectious Disease"/>
            <person name="Wu L."/>
            <person name="Ma J."/>
        </authorList>
    </citation>
    <scope>NUCLEOTIDE SEQUENCE [LARGE SCALE GENOMIC DNA]</scope>
    <source>
        <strain evidence="3">CCUG 53762</strain>
    </source>
</reference>
<organism evidence="2 3">
    <name type="scientific">Pseudopedobacter beijingensis</name>
    <dbReference type="NCBI Taxonomy" id="1207056"/>
    <lineage>
        <taxon>Bacteria</taxon>
        <taxon>Pseudomonadati</taxon>
        <taxon>Bacteroidota</taxon>
        <taxon>Sphingobacteriia</taxon>
        <taxon>Sphingobacteriales</taxon>
        <taxon>Sphingobacteriaceae</taxon>
        <taxon>Pseudopedobacter</taxon>
    </lineage>
</organism>
<dbReference type="EMBL" id="JBHUDG010000051">
    <property type="protein sequence ID" value="MFD1632026.1"/>
    <property type="molecule type" value="Genomic_DNA"/>
</dbReference>
<evidence type="ECO:0008006" key="4">
    <source>
        <dbReference type="Google" id="ProtNLM"/>
    </source>
</evidence>
<keyword evidence="1" id="KW-0472">Membrane</keyword>
<keyword evidence="1" id="KW-1133">Transmembrane helix</keyword>
<name>A0ABW4IGX5_9SPHI</name>
<evidence type="ECO:0000313" key="2">
    <source>
        <dbReference type="EMBL" id="MFD1632026.1"/>
    </source>
</evidence>
<feature type="transmembrane region" description="Helical" evidence="1">
    <location>
        <begin position="6"/>
        <end position="23"/>
    </location>
</feature>
<keyword evidence="1" id="KW-0812">Transmembrane</keyword>